<keyword evidence="9" id="KW-1185">Reference proteome</keyword>
<protein>
    <recommendedName>
        <fullName evidence="10">Cytochrome P450</fullName>
    </recommendedName>
</protein>
<sequence>MHRGTKDRHLAFGHGVHHCLGAPLARLAAQVALPALFARFPGLRLTVEPSALTPVGSFISNGHARLPVTLGSGADGSFGSNSFVTQSK</sequence>
<dbReference type="InterPro" id="IPR017972">
    <property type="entry name" value="Cyt_P450_CS"/>
</dbReference>
<dbReference type="SUPFAM" id="SSF48264">
    <property type="entry name" value="Cytochrome P450"/>
    <property type="match status" value="1"/>
</dbReference>
<comment type="similarity">
    <text evidence="1 7">Belongs to the cytochrome P450 family.</text>
</comment>
<reference evidence="8 9" key="1">
    <citation type="journal article" date="2014" name="Int. J. Syst. Evol. Microbiol.">
        <title>Nocardia vulneris sp. nov., isolated from wounds of human patients in North America.</title>
        <authorList>
            <person name="Lasker B.A."/>
            <person name="Bell M."/>
            <person name="Klenk H.P."/>
            <person name="Sproer C."/>
            <person name="Schumann C."/>
            <person name="Schumann P."/>
            <person name="Brown J.M."/>
        </authorList>
    </citation>
    <scope>NUCLEOTIDE SEQUENCE [LARGE SCALE GENOMIC DNA]</scope>
    <source>
        <strain evidence="8 9">W9851</strain>
    </source>
</reference>
<keyword evidence="3 7" id="KW-0479">Metal-binding</keyword>
<keyword evidence="2 7" id="KW-0349">Heme</keyword>
<accession>A0ABR4ZIX0</accession>
<evidence type="ECO:0000256" key="6">
    <source>
        <dbReference type="ARBA" id="ARBA00023033"/>
    </source>
</evidence>
<evidence type="ECO:0000256" key="5">
    <source>
        <dbReference type="ARBA" id="ARBA00023004"/>
    </source>
</evidence>
<dbReference type="Pfam" id="PF00067">
    <property type="entry name" value="p450"/>
    <property type="match status" value="1"/>
</dbReference>
<evidence type="ECO:0000256" key="7">
    <source>
        <dbReference type="RuleBase" id="RU000461"/>
    </source>
</evidence>
<name>A0ABR4ZIX0_9NOCA</name>
<dbReference type="PANTHER" id="PTHR46696">
    <property type="entry name" value="P450, PUTATIVE (EUROFUNG)-RELATED"/>
    <property type="match status" value="1"/>
</dbReference>
<dbReference type="RefSeq" id="WP_043667654.1">
    <property type="nucleotide sequence ID" value="NZ_BDCI01000002.1"/>
</dbReference>
<keyword evidence="4 7" id="KW-0560">Oxidoreductase</keyword>
<dbReference type="InterPro" id="IPR001128">
    <property type="entry name" value="Cyt_P450"/>
</dbReference>
<evidence type="ECO:0000256" key="3">
    <source>
        <dbReference type="ARBA" id="ARBA00022723"/>
    </source>
</evidence>
<dbReference type="InterPro" id="IPR002397">
    <property type="entry name" value="Cyt_P450_B"/>
</dbReference>
<comment type="caution">
    <text evidence="8">The sequence shown here is derived from an EMBL/GenBank/DDBJ whole genome shotgun (WGS) entry which is preliminary data.</text>
</comment>
<dbReference type="PRINTS" id="PR00359">
    <property type="entry name" value="BP450"/>
</dbReference>
<dbReference type="Gene3D" id="1.10.630.10">
    <property type="entry name" value="Cytochrome P450"/>
    <property type="match status" value="1"/>
</dbReference>
<dbReference type="InterPro" id="IPR036396">
    <property type="entry name" value="Cyt_P450_sf"/>
</dbReference>
<evidence type="ECO:0000256" key="1">
    <source>
        <dbReference type="ARBA" id="ARBA00010617"/>
    </source>
</evidence>
<dbReference type="PANTHER" id="PTHR46696:SF1">
    <property type="entry name" value="CYTOCHROME P450 YJIB-RELATED"/>
    <property type="match status" value="1"/>
</dbReference>
<evidence type="ECO:0008006" key="10">
    <source>
        <dbReference type="Google" id="ProtNLM"/>
    </source>
</evidence>
<dbReference type="PROSITE" id="PS00086">
    <property type="entry name" value="CYTOCHROME_P450"/>
    <property type="match status" value="1"/>
</dbReference>
<dbReference type="Proteomes" id="UP000031364">
    <property type="component" value="Unassembled WGS sequence"/>
</dbReference>
<evidence type="ECO:0000313" key="8">
    <source>
        <dbReference type="EMBL" id="KIA65206.1"/>
    </source>
</evidence>
<gene>
    <name evidence="8" type="ORF">FG87_09995</name>
</gene>
<evidence type="ECO:0000256" key="4">
    <source>
        <dbReference type="ARBA" id="ARBA00023002"/>
    </source>
</evidence>
<keyword evidence="5 7" id="KW-0408">Iron</keyword>
<evidence type="ECO:0000313" key="9">
    <source>
        <dbReference type="Proteomes" id="UP000031364"/>
    </source>
</evidence>
<keyword evidence="6 7" id="KW-0503">Monooxygenase</keyword>
<organism evidence="8 9">
    <name type="scientific">Nocardia vulneris</name>
    <dbReference type="NCBI Taxonomy" id="1141657"/>
    <lineage>
        <taxon>Bacteria</taxon>
        <taxon>Bacillati</taxon>
        <taxon>Actinomycetota</taxon>
        <taxon>Actinomycetes</taxon>
        <taxon>Mycobacteriales</taxon>
        <taxon>Nocardiaceae</taxon>
        <taxon>Nocardia</taxon>
    </lineage>
</organism>
<dbReference type="EMBL" id="JNFP01000009">
    <property type="protein sequence ID" value="KIA65206.1"/>
    <property type="molecule type" value="Genomic_DNA"/>
</dbReference>
<evidence type="ECO:0000256" key="2">
    <source>
        <dbReference type="ARBA" id="ARBA00022617"/>
    </source>
</evidence>
<proteinExistence type="inferred from homology"/>